<gene>
    <name evidence="2" type="ORF">D2U88_06045</name>
    <name evidence="3" type="ORF">FQ019_06005</name>
</gene>
<keyword evidence="5" id="KW-1185">Reference proteome</keyword>
<dbReference type="Proteomes" id="UP000284189">
    <property type="component" value="Unassembled WGS sequence"/>
</dbReference>
<dbReference type="RefSeq" id="WP_119639402.1">
    <property type="nucleotide sequence ID" value="NZ_QXFJ01000015.1"/>
</dbReference>
<dbReference type="AlphaFoldDB" id="A0A418N8S3"/>
<name>A0A418N8S3_9FLAO</name>
<dbReference type="EMBL" id="VNWL01000014">
    <property type="protein sequence ID" value="TXK03783.1"/>
    <property type="molecule type" value="Genomic_DNA"/>
</dbReference>
<dbReference type="PROSITE" id="PS51257">
    <property type="entry name" value="PROKAR_LIPOPROTEIN"/>
    <property type="match status" value="1"/>
</dbReference>
<accession>A0A418N8S3</accession>
<dbReference type="Pfam" id="PF12741">
    <property type="entry name" value="SusD-like"/>
    <property type="match status" value="1"/>
</dbReference>
<dbReference type="Gene3D" id="1.25.40.390">
    <property type="match status" value="2"/>
</dbReference>
<dbReference type="EMBL" id="QXFJ01000015">
    <property type="protein sequence ID" value="RIV72014.1"/>
    <property type="molecule type" value="Genomic_DNA"/>
</dbReference>
<sequence length="549" mass="59981">MKKIVKILSLALAFGMVLFQSCETTELDLRTDPNALSTDNADPNFLLNGIQETFIRIVEDFGRTGGQVTRIEYMGSRQYRTAFSPSSFDGRWEDAYTEILTDTYAMYTLAEASELNYHIGMGKFMEAYTMSMLVDFLGDVPYSEANNGADNFNPSPDSGADIYANIETLLNEAIAAFNSGGVAPDNDFFYNGSASKWIKACNTLKLKIYITERLASSDAVSKFNSIISSGNYIQSVADDMQFTWGTNEVSPDTRHPAYGADYTTSGGGRYRSNSLIQYMMDTADPRMRYYFYRQNEFTPGSDGAEPSLETLECSLQTAPAHYAGFPFCTLTNGYWGRDHGNDEGIPPDGFLRTLVGVYPAGGAFDDNTFEGRVLGEGGGGAGITPVLLASTVDFWRAEVAMLANDPGTAKNFVLAGLSKSVSKVLTFGSLDSAADVETYEPTATEISDHSDTIDAAFDADATGGWNVLGQEMFVALYGNGIDAYNFYRRTGYPSNLQPNLEPDPGSFIRSFFYPSNAANNNSNITQKATQTVQVFWDTNPAGPSFPYSN</sequence>
<feature type="signal peptide" evidence="1">
    <location>
        <begin position="1"/>
        <end position="21"/>
    </location>
</feature>
<evidence type="ECO:0000313" key="2">
    <source>
        <dbReference type="EMBL" id="RIV72014.1"/>
    </source>
</evidence>
<evidence type="ECO:0000313" key="5">
    <source>
        <dbReference type="Proteomes" id="UP000321528"/>
    </source>
</evidence>
<reference evidence="3 5" key="2">
    <citation type="submission" date="2019-07" db="EMBL/GenBank/DDBJ databases">
        <title>Draft genome of two Muricauda strains isolated from deep sea.</title>
        <authorList>
            <person name="Sun C."/>
        </authorList>
    </citation>
    <scope>NUCLEOTIDE SEQUENCE [LARGE SCALE GENOMIC DNA]</scope>
    <source>
        <strain evidence="3 5">NH166</strain>
    </source>
</reference>
<keyword evidence="2" id="KW-0449">Lipoprotein</keyword>
<feature type="chain" id="PRO_5018965363" evidence="1">
    <location>
        <begin position="22"/>
        <end position="549"/>
    </location>
</feature>
<organism evidence="2 4">
    <name type="scientific">Flagellimonas aequoris</name>
    <dbReference type="NCBI Taxonomy" id="2306997"/>
    <lineage>
        <taxon>Bacteria</taxon>
        <taxon>Pseudomonadati</taxon>
        <taxon>Bacteroidota</taxon>
        <taxon>Flavobacteriia</taxon>
        <taxon>Flavobacteriales</taxon>
        <taxon>Flavobacteriaceae</taxon>
        <taxon>Flagellimonas</taxon>
    </lineage>
</organism>
<evidence type="ECO:0000256" key="1">
    <source>
        <dbReference type="SAM" id="SignalP"/>
    </source>
</evidence>
<proteinExistence type="predicted"/>
<dbReference type="Pfam" id="PF12771">
    <property type="entry name" value="SusD-like_2"/>
    <property type="match status" value="1"/>
</dbReference>
<evidence type="ECO:0000313" key="3">
    <source>
        <dbReference type="EMBL" id="TXK03783.1"/>
    </source>
</evidence>
<dbReference type="OrthoDB" id="725917at2"/>
<reference evidence="2 4" key="1">
    <citation type="submission" date="2018-08" db="EMBL/GenBank/DDBJ databases">
        <title>Proposal of Muricauda 72 sp.nov. and Muricauda NH166 sp.nov., isolated from seawater.</title>
        <authorList>
            <person name="Cheng H."/>
            <person name="Wu Y.-H."/>
            <person name="Guo L.-L."/>
            <person name="Xu X.-W."/>
        </authorList>
    </citation>
    <scope>NUCLEOTIDE SEQUENCE [LARGE SCALE GENOMIC DNA]</scope>
    <source>
        <strain evidence="2 4">NH166</strain>
    </source>
</reference>
<dbReference type="InterPro" id="IPR041662">
    <property type="entry name" value="SusD-like_2"/>
</dbReference>
<dbReference type="InterPro" id="IPR024302">
    <property type="entry name" value="SusD-like"/>
</dbReference>
<evidence type="ECO:0000313" key="4">
    <source>
        <dbReference type="Proteomes" id="UP000284189"/>
    </source>
</evidence>
<dbReference type="SUPFAM" id="SSF48452">
    <property type="entry name" value="TPR-like"/>
    <property type="match status" value="1"/>
</dbReference>
<dbReference type="InterPro" id="IPR011990">
    <property type="entry name" value="TPR-like_helical_dom_sf"/>
</dbReference>
<keyword evidence="1" id="KW-0732">Signal</keyword>
<protein>
    <submittedName>
        <fullName evidence="2">SusD/RagB family nutrient-binding outer membrane lipoprotein</fullName>
    </submittedName>
</protein>
<comment type="caution">
    <text evidence="2">The sequence shown here is derived from an EMBL/GenBank/DDBJ whole genome shotgun (WGS) entry which is preliminary data.</text>
</comment>
<dbReference type="Proteomes" id="UP000321528">
    <property type="component" value="Unassembled WGS sequence"/>
</dbReference>